<evidence type="ECO:0000313" key="2">
    <source>
        <dbReference type="Proteomes" id="UP000688137"/>
    </source>
</evidence>
<protein>
    <submittedName>
        <fullName evidence="1">Uncharacterized protein</fullName>
    </submittedName>
</protein>
<dbReference type="OMA" id="KSEYNCF"/>
<name>A0A8S1LAC4_PARPR</name>
<sequence>MLSRLCAQKFTTQIHGVPIKLLEAMKFDIPKVSEERYKNIRTLTCYLQDRLHDSQLMDFVRDVELIKEKVYTNTLQLKSSIFRLFNQYQVLDLVPLALRIDFQELQPEHFYDDFDRIETEIKSEYNCFVQNRASLFQPQNKSLTDFIQYKRKHHRLRIEEDEKVPAFTQLIDDGLINTLLPKQELESYETNSKEIVKNQLVLARNSRLMNKQIKLKDENELRTPLQLRQVVNEEVIKETNQVCLYNLPYILDEKFKQECKEYFENRFGEIESIEYYEYCNFKKQIDQITTNNKSNDNKDFQQSLDQLSQTKKLLDRVKVNKNKKLYKSYAVINFKNQESKQNALYQDLRIFGIKFKDLQLRIDDADHKKLIYVNNLSKYSNVKYLVEFLNLHLGIQFEPLDERTQLQNNIICLILKDFQETQLAFNKLNNLTFSRFKMNVFHYPDGLKYMGSKIAEHFNSNIALLILEQNLSKLRFEMDQNWKEVQFEIESREIVTQEPQYPIRQEIHSTDMQQCIIEMIEDSYQEEDFQLELFGLVWDEEAQY</sequence>
<dbReference type="Proteomes" id="UP000688137">
    <property type="component" value="Unassembled WGS sequence"/>
</dbReference>
<dbReference type="EMBL" id="CAJJDM010000033">
    <property type="protein sequence ID" value="CAD8063145.1"/>
    <property type="molecule type" value="Genomic_DNA"/>
</dbReference>
<proteinExistence type="predicted"/>
<accession>A0A8S1LAC4</accession>
<organism evidence="1 2">
    <name type="scientific">Paramecium primaurelia</name>
    <dbReference type="NCBI Taxonomy" id="5886"/>
    <lineage>
        <taxon>Eukaryota</taxon>
        <taxon>Sar</taxon>
        <taxon>Alveolata</taxon>
        <taxon>Ciliophora</taxon>
        <taxon>Intramacronucleata</taxon>
        <taxon>Oligohymenophorea</taxon>
        <taxon>Peniculida</taxon>
        <taxon>Parameciidae</taxon>
        <taxon>Paramecium</taxon>
    </lineage>
</organism>
<evidence type="ECO:0000313" key="1">
    <source>
        <dbReference type="EMBL" id="CAD8063145.1"/>
    </source>
</evidence>
<keyword evidence="2" id="KW-1185">Reference proteome</keyword>
<comment type="caution">
    <text evidence="1">The sequence shown here is derived from an EMBL/GenBank/DDBJ whole genome shotgun (WGS) entry which is preliminary data.</text>
</comment>
<gene>
    <name evidence="1" type="ORF">PPRIM_AZ9-3.1.T0340172</name>
</gene>
<reference evidence="1" key="1">
    <citation type="submission" date="2021-01" db="EMBL/GenBank/DDBJ databases">
        <authorList>
            <consortium name="Genoscope - CEA"/>
            <person name="William W."/>
        </authorList>
    </citation>
    <scope>NUCLEOTIDE SEQUENCE</scope>
</reference>
<dbReference type="AlphaFoldDB" id="A0A8S1LAC4"/>